<keyword evidence="3" id="KW-0238">DNA-binding</keyword>
<dbReference type="PANTHER" id="PTHR30126">
    <property type="entry name" value="HTH-TYPE TRANSCRIPTIONAL REGULATOR"/>
    <property type="match status" value="1"/>
</dbReference>
<evidence type="ECO:0000259" key="5">
    <source>
        <dbReference type="PROSITE" id="PS50931"/>
    </source>
</evidence>
<dbReference type="PANTHER" id="PTHR30126:SF40">
    <property type="entry name" value="HTH-TYPE TRANSCRIPTIONAL REGULATOR GLTR"/>
    <property type="match status" value="1"/>
</dbReference>
<dbReference type="STRING" id="544718.AAX25_01153"/>
<dbReference type="AlphaFoldDB" id="A0A1C0B6M2"/>
<dbReference type="InterPro" id="IPR036388">
    <property type="entry name" value="WH-like_DNA-bd_sf"/>
</dbReference>
<evidence type="ECO:0000256" key="3">
    <source>
        <dbReference type="ARBA" id="ARBA00023125"/>
    </source>
</evidence>
<gene>
    <name evidence="6" type="primary">gltR_2</name>
    <name evidence="6" type="ORF">AAX29_01462</name>
</gene>
<dbReference type="RefSeq" id="WP_066186641.1">
    <property type="nucleotide sequence ID" value="NZ_LCUJ01000004.1"/>
</dbReference>
<organism evidence="6 7">
    <name type="scientific">Aliarcobacter thereius</name>
    <dbReference type="NCBI Taxonomy" id="544718"/>
    <lineage>
        <taxon>Bacteria</taxon>
        <taxon>Pseudomonadati</taxon>
        <taxon>Campylobacterota</taxon>
        <taxon>Epsilonproteobacteria</taxon>
        <taxon>Campylobacterales</taxon>
        <taxon>Arcobacteraceae</taxon>
        <taxon>Aliarcobacter</taxon>
    </lineage>
</organism>
<dbReference type="GO" id="GO:0000976">
    <property type="term" value="F:transcription cis-regulatory region binding"/>
    <property type="evidence" value="ECO:0007669"/>
    <property type="project" value="TreeGrafter"/>
</dbReference>
<dbReference type="PATRIC" id="fig|544718.51.peg.1434"/>
<evidence type="ECO:0000256" key="1">
    <source>
        <dbReference type="ARBA" id="ARBA00009437"/>
    </source>
</evidence>
<dbReference type="Pfam" id="PF00126">
    <property type="entry name" value="HTH_1"/>
    <property type="match status" value="1"/>
</dbReference>
<dbReference type="Gene3D" id="3.40.190.290">
    <property type="match status" value="1"/>
</dbReference>
<dbReference type="InterPro" id="IPR000847">
    <property type="entry name" value="LysR_HTH_N"/>
</dbReference>
<keyword evidence="4" id="KW-0804">Transcription</keyword>
<dbReference type="Pfam" id="PF03466">
    <property type="entry name" value="LysR_substrate"/>
    <property type="match status" value="1"/>
</dbReference>
<keyword evidence="2" id="KW-0805">Transcription regulation</keyword>
<dbReference type="SUPFAM" id="SSF46785">
    <property type="entry name" value="Winged helix' DNA-binding domain"/>
    <property type="match status" value="1"/>
</dbReference>
<feature type="domain" description="HTH lysR-type" evidence="5">
    <location>
        <begin position="1"/>
        <end position="58"/>
    </location>
</feature>
<dbReference type="Proteomes" id="UP000093281">
    <property type="component" value="Unassembled WGS sequence"/>
</dbReference>
<evidence type="ECO:0000313" key="7">
    <source>
        <dbReference type="Proteomes" id="UP000093281"/>
    </source>
</evidence>
<protein>
    <submittedName>
        <fullName evidence="6">HTH-type transcriptional regulator GltR</fullName>
    </submittedName>
</protein>
<dbReference type="FunFam" id="1.10.10.10:FF:000001">
    <property type="entry name" value="LysR family transcriptional regulator"/>
    <property type="match status" value="1"/>
</dbReference>
<dbReference type="InterPro" id="IPR036390">
    <property type="entry name" value="WH_DNA-bd_sf"/>
</dbReference>
<dbReference type="Gene3D" id="1.10.10.10">
    <property type="entry name" value="Winged helix-like DNA-binding domain superfamily/Winged helix DNA-binding domain"/>
    <property type="match status" value="1"/>
</dbReference>
<dbReference type="InterPro" id="IPR005119">
    <property type="entry name" value="LysR_subst-bd"/>
</dbReference>
<comment type="caution">
    <text evidence="6">The sequence shown here is derived from an EMBL/GenBank/DDBJ whole genome shotgun (WGS) entry which is preliminary data.</text>
</comment>
<dbReference type="EMBL" id="LCUJ01000004">
    <property type="protein sequence ID" value="OCL98952.1"/>
    <property type="molecule type" value="Genomic_DNA"/>
</dbReference>
<sequence length="275" mass="31527">MDSNLLKIFIEVANEKSISKAANKLGFAQSNVTSRIKQLENSIDTILFHRVPSGVILTKEGEKLYSYALDIVKKIDFAKYEMQNMKTQINLTIGSTESYASTKLINFLIQLNNDFPNINLELITNTTKETIKNLLEYRVDIAFISGNPNNNDLLILNKIDEEIVLAESKEKTPPNVLITFKNGCAYNDFSKNYLKNISNNDFKHFQFGNYETILACIKAGMGKSFLPISIIEKLNYKDKLKLTKLEENSNIPTYLVCRKNFIPKMKEYLEKFDFN</sequence>
<proteinExistence type="inferred from homology"/>
<dbReference type="OrthoDB" id="5317428at2"/>
<accession>A0A1C0B6M2</accession>
<reference evidence="7" key="1">
    <citation type="submission" date="2015-05" db="EMBL/GenBank/DDBJ databases">
        <authorList>
            <person name="Rovetto F."/>
            <person name="Cocolin L."/>
            <person name="Illeghems K."/>
            <person name="Van Nieuwerburgh F."/>
            <person name="Houf K."/>
        </authorList>
    </citation>
    <scope>NUCLEOTIDE SEQUENCE [LARGE SCALE GENOMIC DNA]</scope>
    <source>
        <strain evidence="7">DU22</strain>
    </source>
</reference>
<dbReference type="GO" id="GO:0003700">
    <property type="term" value="F:DNA-binding transcription factor activity"/>
    <property type="evidence" value="ECO:0007669"/>
    <property type="project" value="InterPro"/>
</dbReference>
<evidence type="ECO:0000256" key="4">
    <source>
        <dbReference type="ARBA" id="ARBA00023163"/>
    </source>
</evidence>
<evidence type="ECO:0000256" key="2">
    <source>
        <dbReference type="ARBA" id="ARBA00023015"/>
    </source>
</evidence>
<comment type="similarity">
    <text evidence="1">Belongs to the LysR transcriptional regulatory family.</text>
</comment>
<dbReference type="PROSITE" id="PS50931">
    <property type="entry name" value="HTH_LYSR"/>
    <property type="match status" value="1"/>
</dbReference>
<dbReference type="SUPFAM" id="SSF53850">
    <property type="entry name" value="Periplasmic binding protein-like II"/>
    <property type="match status" value="1"/>
</dbReference>
<evidence type="ECO:0000313" key="6">
    <source>
        <dbReference type="EMBL" id="OCL98952.1"/>
    </source>
</evidence>
<name>A0A1C0B6M2_9BACT</name>